<dbReference type="PROSITE" id="PS51257">
    <property type="entry name" value="PROKAR_LIPOPROTEIN"/>
    <property type="match status" value="1"/>
</dbReference>
<gene>
    <name evidence="2" type="ORF">SAMN02745202_00675</name>
</gene>
<feature type="chain" id="PRO_5010555748" evidence="1">
    <location>
        <begin position="21"/>
        <end position="495"/>
    </location>
</feature>
<dbReference type="AlphaFoldDB" id="A0A1T4MAJ9"/>
<dbReference type="Gene3D" id="1.20.120.840">
    <property type="entry name" value="SusD-like, tetratrico peptide repeats domain"/>
    <property type="match status" value="1"/>
</dbReference>
<dbReference type="RefSeq" id="WP_025070037.1">
    <property type="nucleotide sequence ID" value="NZ_FUXK01000006.1"/>
</dbReference>
<reference evidence="2 3" key="1">
    <citation type="submission" date="2017-02" db="EMBL/GenBank/DDBJ databases">
        <authorList>
            <person name="Peterson S.W."/>
        </authorList>
    </citation>
    <scope>NUCLEOTIDE SEQUENCE [LARGE SCALE GENOMIC DNA]</scope>
    <source>
        <strain evidence="2 3">ATCC 43324</strain>
    </source>
</reference>
<evidence type="ECO:0000313" key="3">
    <source>
        <dbReference type="Proteomes" id="UP000190065"/>
    </source>
</evidence>
<dbReference type="Pfam" id="PF12771">
    <property type="entry name" value="SusD-like_2"/>
    <property type="match status" value="1"/>
</dbReference>
<dbReference type="Gene3D" id="1.25.40.390">
    <property type="match status" value="2"/>
</dbReference>
<feature type="signal peptide" evidence="1">
    <location>
        <begin position="1"/>
        <end position="20"/>
    </location>
</feature>
<protein>
    <submittedName>
        <fullName evidence="2">Starch-binding associating with outer membrane</fullName>
    </submittedName>
</protein>
<evidence type="ECO:0000313" key="2">
    <source>
        <dbReference type="EMBL" id="SJZ64033.1"/>
    </source>
</evidence>
<name>A0A1T4MAJ9_9BACT</name>
<keyword evidence="1" id="KW-0732">Signal</keyword>
<accession>A0A1T4MAJ9</accession>
<dbReference type="InterPro" id="IPR041662">
    <property type="entry name" value="SusD-like_2"/>
</dbReference>
<dbReference type="Proteomes" id="UP000190065">
    <property type="component" value="Unassembled WGS sequence"/>
</dbReference>
<proteinExistence type="predicted"/>
<evidence type="ECO:0000256" key="1">
    <source>
        <dbReference type="SAM" id="SignalP"/>
    </source>
</evidence>
<dbReference type="InterPro" id="IPR011990">
    <property type="entry name" value="TPR-like_helical_dom_sf"/>
</dbReference>
<dbReference type="SUPFAM" id="SSF48452">
    <property type="entry name" value="TPR-like"/>
    <property type="match status" value="1"/>
</dbReference>
<organism evidence="2 3">
    <name type="scientific">Segatella oulorum</name>
    <dbReference type="NCBI Taxonomy" id="28136"/>
    <lineage>
        <taxon>Bacteria</taxon>
        <taxon>Pseudomonadati</taxon>
        <taxon>Bacteroidota</taxon>
        <taxon>Bacteroidia</taxon>
        <taxon>Bacteroidales</taxon>
        <taxon>Prevotellaceae</taxon>
        <taxon>Segatella</taxon>
    </lineage>
</organism>
<dbReference type="eggNOG" id="COG0521">
    <property type="taxonomic scope" value="Bacteria"/>
</dbReference>
<sequence length="495" mass="54412">MKMKYIFGAALTAMLFTACSEDTMDRINADEAHPGQNINAKLQLTETEVSTVFSTLCGAYEWYVSSYTEQLFGTGNNQMRMIEKRNIAEVAGSSTFGNEWNSTYLNLNNLRLMRGKCQPGGVNAGNYNLLGMAQTLEAINWATLTDLHGDIPYKECFVTSAPKIDKQKEVYSRVFELLDSAQINFARGTDDNSSNDVIYAGKQAKWAALVHALKARYLLRTYGVNRTTAQLQKVVDEAQAALNAGFAGCELAVFNGQTADNSWYAYAQSRKYTGCSSTVENLLTARNDPREPIYNFNSFGKNVVANPGDDAMAAQTEVVNWPAYLENGAATLHVLSLSELYFVQAEAQARLGQNAQTAFEAGVKASIKDFYAAGGSVIEANVTDTQIATYIASLSTRYTANPLNEILIQKYIAQTRDEQLETYNDMRRCRYIDGSYPVAMTNPNNTLGGANRWPLCLPYGESDVTSNPNVAAAFGSGNEGGMYIFTKKVWWAGGE</sequence>
<dbReference type="EMBL" id="FUXK01000006">
    <property type="protein sequence ID" value="SJZ64033.1"/>
    <property type="molecule type" value="Genomic_DNA"/>
</dbReference>
<dbReference type="STRING" id="28136.SAMN02745202_00675"/>